<dbReference type="InterPro" id="IPR020476">
    <property type="entry name" value="Nudix_hydrolase"/>
</dbReference>
<keyword evidence="5" id="KW-1185">Reference proteome</keyword>
<dbReference type="PRINTS" id="PR00502">
    <property type="entry name" value="NUDIXFAMILY"/>
</dbReference>
<sequence>MTVRVTGVCIEDGRLLVLHQDTDGPRRWSLPGGTVEDGETLSEALIRKMREETGAEVQVGRLLYLCDNVAVRVVHITVEVRRVGGELGAVTPGADIRPIRSVEFVALDKLTELGFGDTFVQLCRAGFPGAGSYMGAKTNIGL</sequence>
<evidence type="ECO:0000259" key="3">
    <source>
        <dbReference type="PROSITE" id="PS51462"/>
    </source>
</evidence>
<dbReference type="PROSITE" id="PS51462">
    <property type="entry name" value="NUDIX"/>
    <property type="match status" value="1"/>
</dbReference>
<dbReference type="InterPro" id="IPR015797">
    <property type="entry name" value="NUDIX_hydrolase-like_dom_sf"/>
</dbReference>
<comment type="caution">
    <text evidence="4">The sequence shown here is derived from an EMBL/GenBank/DDBJ whole genome shotgun (WGS) entry which is preliminary data.</text>
</comment>
<dbReference type="Pfam" id="PF00293">
    <property type="entry name" value="NUDIX"/>
    <property type="match status" value="1"/>
</dbReference>
<name>A0A7W5AKJ5_9ACTN</name>
<dbReference type="Gene3D" id="3.90.79.10">
    <property type="entry name" value="Nucleoside Triphosphate Pyrophosphohydrolase"/>
    <property type="match status" value="1"/>
</dbReference>
<dbReference type="PANTHER" id="PTHR43046">
    <property type="entry name" value="GDP-MANNOSE MANNOSYL HYDROLASE"/>
    <property type="match status" value="1"/>
</dbReference>
<dbReference type="Proteomes" id="UP000590749">
    <property type="component" value="Unassembled WGS sequence"/>
</dbReference>
<proteinExistence type="predicted"/>
<dbReference type="EMBL" id="JACHXF010000012">
    <property type="protein sequence ID" value="MBB3097830.1"/>
    <property type="molecule type" value="Genomic_DNA"/>
</dbReference>
<protein>
    <submittedName>
        <fullName evidence="4">ADP-ribose pyrophosphatase YjhB (NUDIX family)</fullName>
    </submittedName>
</protein>
<keyword evidence="2" id="KW-0378">Hydrolase</keyword>
<evidence type="ECO:0000256" key="1">
    <source>
        <dbReference type="ARBA" id="ARBA00001946"/>
    </source>
</evidence>
<evidence type="ECO:0000313" key="5">
    <source>
        <dbReference type="Proteomes" id="UP000590749"/>
    </source>
</evidence>
<accession>A0A7W5AKJ5</accession>
<dbReference type="SUPFAM" id="SSF55811">
    <property type="entry name" value="Nudix"/>
    <property type="match status" value="1"/>
</dbReference>
<evidence type="ECO:0000256" key="2">
    <source>
        <dbReference type="ARBA" id="ARBA00022801"/>
    </source>
</evidence>
<dbReference type="AlphaFoldDB" id="A0A7W5AKJ5"/>
<evidence type="ECO:0000313" key="4">
    <source>
        <dbReference type="EMBL" id="MBB3097830.1"/>
    </source>
</evidence>
<dbReference type="RefSeq" id="WP_203833968.1">
    <property type="nucleotide sequence ID" value="NZ_BMPW01000019.1"/>
</dbReference>
<dbReference type="InterPro" id="IPR000086">
    <property type="entry name" value="NUDIX_hydrolase_dom"/>
</dbReference>
<reference evidence="4 5" key="1">
    <citation type="submission" date="2020-08" db="EMBL/GenBank/DDBJ databases">
        <title>Genomic Encyclopedia of Type Strains, Phase III (KMG-III): the genomes of soil and plant-associated and newly described type strains.</title>
        <authorList>
            <person name="Whitman W."/>
        </authorList>
    </citation>
    <scope>NUCLEOTIDE SEQUENCE [LARGE SCALE GENOMIC DNA]</scope>
    <source>
        <strain evidence="4 5">CECT 3287</strain>
    </source>
</reference>
<gene>
    <name evidence="4" type="ORF">FHR83_005514</name>
</gene>
<dbReference type="GO" id="GO:0016787">
    <property type="term" value="F:hydrolase activity"/>
    <property type="evidence" value="ECO:0007669"/>
    <property type="project" value="UniProtKB-KW"/>
</dbReference>
<comment type="cofactor">
    <cofactor evidence="1">
        <name>Mg(2+)</name>
        <dbReference type="ChEBI" id="CHEBI:18420"/>
    </cofactor>
</comment>
<feature type="domain" description="Nudix hydrolase" evidence="3">
    <location>
        <begin position="1"/>
        <end position="129"/>
    </location>
</feature>
<dbReference type="PANTHER" id="PTHR43046:SF2">
    <property type="entry name" value="8-OXO-DGTP DIPHOSPHATASE-RELATED"/>
    <property type="match status" value="1"/>
</dbReference>
<organism evidence="4 5">
    <name type="scientific">Actinoplanes campanulatus</name>
    <dbReference type="NCBI Taxonomy" id="113559"/>
    <lineage>
        <taxon>Bacteria</taxon>
        <taxon>Bacillati</taxon>
        <taxon>Actinomycetota</taxon>
        <taxon>Actinomycetes</taxon>
        <taxon>Micromonosporales</taxon>
        <taxon>Micromonosporaceae</taxon>
        <taxon>Actinoplanes</taxon>
    </lineage>
</organism>